<dbReference type="STRING" id="387005.A0A183HTB7"/>
<dbReference type="WBParaSite" id="OFLC_0001072901-mRNA-1">
    <property type="protein sequence ID" value="OFLC_0001072901-mRNA-1"/>
    <property type="gene ID" value="OFLC_0001072901"/>
</dbReference>
<dbReference type="SUPFAM" id="SSF52540">
    <property type="entry name" value="P-loop containing nucleoside triphosphate hydrolases"/>
    <property type="match status" value="1"/>
</dbReference>
<dbReference type="PANTHER" id="PTHR47961:SF6">
    <property type="entry name" value="DNA-DIRECTED DNA POLYMERASE"/>
    <property type="match status" value="1"/>
</dbReference>
<dbReference type="Gene3D" id="3.40.50.300">
    <property type="entry name" value="P-loop containing nucleotide triphosphate hydrolases"/>
    <property type="match status" value="1"/>
</dbReference>
<evidence type="ECO:0000313" key="6">
    <source>
        <dbReference type="EMBL" id="VDO70870.1"/>
    </source>
</evidence>
<dbReference type="Proteomes" id="UP000267606">
    <property type="component" value="Unassembled WGS sequence"/>
</dbReference>
<evidence type="ECO:0000256" key="1">
    <source>
        <dbReference type="ARBA" id="ARBA00022741"/>
    </source>
</evidence>
<reference evidence="8" key="1">
    <citation type="submission" date="2016-06" db="UniProtKB">
        <authorList>
            <consortium name="WormBaseParasite"/>
        </authorList>
    </citation>
    <scope>IDENTIFICATION</scope>
</reference>
<proteinExistence type="predicted"/>
<evidence type="ECO:0000256" key="4">
    <source>
        <dbReference type="ARBA" id="ARBA00022840"/>
    </source>
</evidence>
<keyword evidence="1" id="KW-0547">Nucleotide-binding</keyword>
<protein>
    <submittedName>
        <fullName evidence="8">Helicase C-terminal domain-containing protein</fullName>
    </submittedName>
</protein>
<dbReference type="SMART" id="SM00490">
    <property type="entry name" value="HELICc"/>
    <property type="match status" value="1"/>
</dbReference>
<dbReference type="InterPro" id="IPR001650">
    <property type="entry name" value="Helicase_C-like"/>
</dbReference>
<keyword evidence="7" id="KW-1185">Reference proteome</keyword>
<reference evidence="6 7" key="2">
    <citation type="submission" date="2018-11" db="EMBL/GenBank/DDBJ databases">
        <authorList>
            <consortium name="Pathogen Informatics"/>
        </authorList>
    </citation>
    <scope>NUCLEOTIDE SEQUENCE [LARGE SCALE GENOMIC DNA]</scope>
</reference>
<evidence type="ECO:0000259" key="5">
    <source>
        <dbReference type="PROSITE" id="PS51194"/>
    </source>
</evidence>
<dbReference type="PANTHER" id="PTHR47961">
    <property type="entry name" value="DNA POLYMERASE THETA, PUTATIVE (AFU_ORTHOLOGUE AFUA_1G05260)-RELATED"/>
    <property type="match status" value="1"/>
</dbReference>
<name>A0A183HTB7_9BILA</name>
<evidence type="ECO:0000313" key="7">
    <source>
        <dbReference type="Proteomes" id="UP000267606"/>
    </source>
</evidence>
<keyword evidence="2" id="KW-0378">Hydrolase</keyword>
<sequence>MCLPIIGLTVEEREIIENAFHEQSLRIVCATSTLSSGINLPAHRVIIKAQMSGPVALNGLTYMQMIGRAGRLGQTEKGINLLIMDMKLS</sequence>
<evidence type="ECO:0000256" key="3">
    <source>
        <dbReference type="ARBA" id="ARBA00022806"/>
    </source>
</evidence>
<dbReference type="Pfam" id="PF00271">
    <property type="entry name" value="Helicase_C"/>
    <property type="match status" value="1"/>
</dbReference>
<dbReference type="GO" id="GO:0016787">
    <property type="term" value="F:hydrolase activity"/>
    <property type="evidence" value="ECO:0007669"/>
    <property type="project" value="UniProtKB-KW"/>
</dbReference>
<evidence type="ECO:0000313" key="8">
    <source>
        <dbReference type="WBParaSite" id="OFLC_0001072901-mRNA-1"/>
    </source>
</evidence>
<dbReference type="AlphaFoldDB" id="A0A183HTB7"/>
<gene>
    <name evidence="6" type="ORF">OFLC_LOCUS10729</name>
</gene>
<evidence type="ECO:0000256" key="2">
    <source>
        <dbReference type="ARBA" id="ARBA00022801"/>
    </source>
</evidence>
<organism evidence="8">
    <name type="scientific">Onchocerca flexuosa</name>
    <dbReference type="NCBI Taxonomy" id="387005"/>
    <lineage>
        <taxon>Eukaryota</taxon>
        <taxon>Metazoa</taxon>
        <taxon>Ecdysozoa</taxon>
        <taxon>Nematoda</taxon>
        <taxon>Chromadorea</taxon>
        <taxon>Rhabditida</taxon>
        <taxon>Spirurina</taxon>
        <taxon>Spiruromorpha</taxon>
        <taxon>Filarioidea</taxon>
        <taxon>Onchocercidae</taxon>
        <taxon>Onchocerca</taxon>
    </lineage>
</organism>
<dbReference type="GO" id="GO:0005524">
    <property type="term" value="F:ATP binding"/>
    <property type="evidence" value="ECO:0007669"/>
    <property type="project" value="UniProtKB-KW"/>
</dbReference>
<dbReference type="EMBL" id="UZAJ01014638">
    <property type="protein sequence ID" value="VDO70870.1"/>
    <property type="molecule type" value="Genomic_DNA"/>
</dbReference>
<dbReference type="InterPro" id="IPR027417">
    <property type="entry name" value="P-loop_NTPase"/>
</dbReference>
<accession>A0A183HTB7</accession>
<dbReference type="PROSITE" id="PS51194">
    <property type="entry name" value="HELICASE_CTER"/>
    <property type="match status" value="1"/>
</dbReference>
<keyword evidence="3" id="KW-0347">Helicase</keyword>
<dbReference type="InterPro" id="IPR050474">
    <property type="entry name" value="Hel308_SKI2-like"/>
</dbReference>
<keyword evidence="4" id="KW-0067">ATP-binding</keyword>
<dbReference type="GO" id="GO:0004386">
    <property type="term" value="F:helicase activity"/>
    <property type="evidence" value="ECO:0007669"/>
    <property type="project" value="UniProtKB-KW"/>
</dbReference>
<feature type="domain" description="Helicase C-terminal" evidence="5">
    <location>
        <begin position="1"/>
        <end position="89"/>
    </location>
</feature>